<dbReference type="Gene3D" id="1.25.40.10">
    <property type="entry name" value="Tetratricopeptide repeat domain"/>
    <property type="match status" value="2"/>
</dbReference>
<sequence length="709" mass="79383">MSQARGGLGLRTNVNMAAWRFFLESRLIVIFLCFFNTFAIKENVGEANRVCVSGSQVVHVNFGEGGISQCGLANYTPDGHGAREERDEKVKEHGKKSQAPTPYQGHGCKQRPAAGNTKVKPNKCDNGAVLLSSPCVKPAKNTKKHFIIHTPERDKSLHLVIANDAQQKIILTGNNEIDKRVGYAMLLMNTGNLDQAIGQFTDIIKVFSPLGNIKEAIADIKVALDLRPSSQLHIMSGTLLFMQEDYEAASKSFEKCLEIEKNQPTAMSPLKSLKWFCKQIRIRQSVIAVWVMPTVNSGICINACCREVGEPELSHEHFTSAIKIEPTVAQNYHSRGILNYMRGRPDKAVSDLKACLKYNPGSISCKYWKGVSHAALGNFFESVKSSTQILLDEASSSPLQNVDVIKSYYLKEYSRYLHSHLDTPLSEYSPGTDLDGRLRDLWVKGLPFNAKNYSEQPGIQPHTRLSDAEQPVFWLDLMPEKSVKTGFNFRMNLLRGQLKSVRYSDYFDKIFQFTKTMLQHLYRVDEFNKKDFKRKIEKAKTCRELIQVLKQHDSRNPQPGMILSTHVTSSKEGGKKSLEGLNLSLSESGSNILFSMDTPTTPARTASYHSELEYIWEKLNDEIRKPGNKDVDIIGNNILSLVYYFFNLMPLSRGSSAVAYTVALGLFLAVGRETTGKIPPGKEVDLEAMIGGSVENFTKNVKGWMGLKK</sequence>
<keyword evidence="5" id="KW-1185">Reference proteome</keyword>
<keyword evidence="3" id="KW-0812">Transmembrane</keyword>
<feature type="region of interest" description="Disordered" evidence="2">
    <location>
        <begin position="77"/>
        <end position="120"/>
    </location>
</feature>
<gene>
    <name evidence="4" type="ORF">pdam_00009225</name>
</gene>
<evidence type="ECO:0000256" key="2">
    <source>
        <dbReference type="SAM" id="MobiDB-lite"/>
    </source>
</evidence>
<protein>
    <submittedName>
        <fullName evidence="4">Uncharacterized protein</fullName>
    </submittedName>
</protein>
<dbReference type="STRING" id="46731.A0A3M6UAJ1"/>
<dbReference type="InterPro" id="IPR019734">
    <property type="entry name" value="TPR_rpt"/>
</dbReference>
<dbReference type="PROSITE" id="PS50005">
    <property type="entry name" value="TPR"/>
    <property type="match status" value="1"/>
</dbReference>
<keyword evidence="3" id="KW-0472">Membrane</keyword>
<evidence type="ECO:0000313" key="4">
    <source>
        <dbReference type="EMBL" id="RMX50508.1"/>
    </source>
</evidence>
<dbReference type="Pfam" id="PF13181">
    <property type="entry name" value="TPR_8"/>
    <property type="match status" value="1"/>
</dbReference>
<dbReference type="EMBL" id="RCHS01001944">
    <property type="protein sequence ID" value="RMX50508.1"/>
    <property type="molecule type" value="Genomic_DNA"/>
</dbReference>
<keyword evidence="3" id="KW-1133">Transmembrane helix</keyword>
<dbReference type="Gene3D" id="1.10.3290.20">
    <property type="match status" value="1"/>
</dbReference>
<reference evidence="4 5" key="1">
    <citation type="journal article" date="2018" name="Sci. Rep.">
        <title>Comparative analysis of the Pocillopora damicornis genome highlights role of immune system in coral evolution.</title>
        <authorList>
            <person name="Cunning R."/>
            <person name="Bay R.A."/>
            <person name="Gillette P."/>
            <person name="Baker A.C."/>
            <person name="Traylor-Knowles N."/>
        </authorList>
    </citation>
    <scope>NUCLEOTIDE SEQUENCE [LARGE SCALE GENOMIC DNA]</scope>
    <source>
        <strain evidence="4">RSMAS</strain>
        <tissue evidence="4">Whole animal</tissue>
    </source>
</reference>
<dbReference type="PANTHER" id="PTHR44523:SF1">
    <property type="entry name" value="TETRATRICOPEPTIDE REPEAT PROTEIN 13"/>
    <property type="match status" value="1"/>
</dbReference>
<evidence type="ECO:0000256" key="1">
    <source>
        <dbReference type="PROSITE-ProRule" id="PRU00339"/>
    </source>
</evidence>
<keyword evidence="1" id="KW-0802">TPR repeat</keyword>
<dbReference type="InterPro" id="IPR011990">
    <property type="entry name" value="TPR-like_helical_dom_sf"/>
</dbReference>
<evidence type="ECO:0000313" key="5">
    <source>
        <dbReference type="Proteomes" id="UP000275408"/>
    </source>
</evidence>
<dbReference type="SUPFAM" id="SSF81901">
    <property type="entry name" value="HCP-like"/>
    <property type="match status" value="1"/>
</dbReference>
<dbReference type="AlphaFoldDB" id="A0A3M6UAJ1"/>
<feature type="transmembrane region" description="Helical" evidence="3">
    <location>
        <begin position="21"/>
        <end position="40"/>
    </location>
</feature>
<feature type="repeat" description="TPR" evidence="1">
    <location>
        <begin position="230"/>
        <end position="263"/>
    </location>
</feature>
<organism evidence="4 5">
    <name type="scientific">Pocillopora damicornis</name>
    <name type="common">Cauliflower coral</name>
    <name type="synonym">Millepora damicornis</name>
    <dbReference type="NCBI Taxonomy" id="46731"/>
    <lineage>
        <taxon>Eukaryota</taxon>
        <taxon>Metazoa</taxon>
        <taxon>Cnidaria</taxon>
        <taxon>Anthozoa</taxon>
        <taxon>Hexacorallia</taxon>
        <taxon>Scleractinia</taxon>
        <taxon>Astrocoeniina</taxon>
        <taxon>Pocilloporidae</taxon>
        <taxon>Pocillopora</taxon>
    </lineage>
</organism>
<comment type="caution">
    <text evidence="4">The sequence shown here is derived from an EMBL/GenBank/DDBJ whole genome shotgun (WGS) entry which is preliminary data.</text>
</comment>
<accession>A0A3M6UAJ1</accession>
<name>A0A3M6UAJ1_POCDA</name>
<dbReference type="OrthoDB" id="1926212at2759"/>
<dbReference type="PANTHER" id="PTHR44523">
    <property type="entry name" value="TETRATRICOPEPTIDE REPEAT PROTEIN 13"/>
    <property type="match status" value="1"/>
</dbReference>
<dbReference type="Proteomes" id="UP000275408">
    <property type="component" value="Unassembled WGS sequence"/>
</dbReference>
<dbReference type="SMART" id="SM00028">
    <property type="entry name" value="TPR"/>
    <property type="match status" value="2"/>
</dbReference>
<evidence type="ECO:0000256" key="3">
    <source>
        <dbReference type="SAM" id="Phobius"/>
    </source>
</evidence>
<proteinExistence type="predicted"/>
<feature type="compositionally biased region" description="Basic and acidic residues" evidence="2">
    <location>
        <begin position="80"/>
        <end position="91"/>
    </location>
</feature>